<dbReference type="RefSeq" id="WP_349064630.1">
    <property type="nucleotide sequence ID" value="NZ_JBBMFP010000020.1"/>
</dbReference>
<gene>
    <name evidence="2" type="ORF">WMO65_19310</name>
</gene>
<keyword evidence="1" id="KW-0175">Coiled coil</keyword>
<evidence type="ECO:0000313" key="2">
    <source>
        <dbReference type="EMBL" id="MEQ2433144.1"/>
    </source>
</evidence>
<accession>A0ABV1DRX4</accession>
<proteinExistence type="predicted"/>
<keyword evidence="3" id="KW-1185">Reference proteome</keyword>
<dbReference type="Proteomes" id="UP001457898">
    <property type="component" value="Unassembled WGS sequence"/>
</dbReference>
<protein>
    <recommendedName>
        <fullName evidence="4">YlbF family regulator</fullName>
    </recommendedName>
</protein>
<sequence>MNEVYEAVAAFLEELRCDSMEREYAVDSEDIQQADSELKEANEDFHRYLSRLARKDKEYLERYMEIVDHSHFMEEQRAYYQGIVDGIQMIGGLGLIKESKNVEQLLKKIK</sequence>
<evidence type="ECO:0000313" key="3">
    <source>
        <dbReference type="Proteomes" id="UP001457898"/>
    </source>
</evidence>
<organism evidence="2 3">
    <name type="scientific">Blautia caccae</name>
    <dbReference type="NCBI Taxonomy" id="3133175"/>
    <lineage>
        <taxon>Bacteria</taxon>
        <taxon>Bacillati</taxon>
        <taxon>Bacillota</taxon>
        <taxon>Clostridia</taxon>
        <taxon>Lachnospirales</taxon>
        <taxon>Lachnospiraceae</taxon>
        <taxon>Blautia</taxon>
    </lineage>
</organism>
<evidence type="ECO:0008006" key="4">
    <source>
        <dbReference type="Google" id="ProtNLM"/>
    </source>
</evidence>
<reference evidence="2 3" key="1">
    <citation type="submission" date="2024-03" db="EMBL/GenBank/DDBJ databases">
        <title>Human intestinal bacterial collection.</title>
        <authorList>
            <person name="Pauvert C."/>
            <person name="Hitch T.C.A."/>
            <person name="Clavel T."/>
        </authorList>
    </citation>
    <scope>NUCLEOTIDE SEQUENCE [LARGE SCALE GENOMIC DNA]</scope>
    <source>
        <strain evidence="2 3">CLA-SR-H028</strain>
    </source>
</reference>
<feature type="coiled-coil region" evidence="1">
    <location>
        <begin position="24"/>
        <end position="58"/>
    </location>
</feature>
<name>A0ABV1DRX4_9FIRM</name>
<dbReference type="EMBL" id="JBBMFP010000020">
    <property type="protein sequence ID" value="MEQ2433144.1"/>
    <property type="molecule type" value="Genomic_DNA"/>
</dbReference>
<evidence type="ECO:0000256" key="1">
    <source>
        <dbReference type="SAM" id="Coils"/>
    </source>
</evidence>
<comment type="caution">
    <text evidence="2">The sequence shown here is derived from an EMBL/GenBank/DDBJ whole genome shotgun (WGS) entry which is preliminary data.</text>
</comment>